<evidence type="ECO:0000259" key="5">
    <source>
        <dbReference type="Pfam" id="PF01168"/>
    </source>
</evidence>
<dbReference type="PANTHER" id="PTHR10146:SF14">
    <property type="entry name" value="PYRIDOXAL PHOSPHATE HOMEOSTASIS PROTEIN"/>
    <property type="match status" value="1"/>
</dbReference>
<dbReference type="RefSeq" id="WP_018358156.1">
    <property type="nucleotide sequence ID" value="NZ_CP197400.1"/>
</dbReference>
<dbReference type="Gene3D" id="3.20.20.10">
    <property type="entry name" value="Alanine racemase"/>
    <property type="match status" value="1"/>
</dbReference>
<comment type="caution">
    <text evidence="6">The sequence shown here is derived from an EMBL/GenBank/DDBJ whole genome shotgun (WGS) entry which is preliminary data.</text>
</comment>
<proteinExistence type="inferred from homology"/>
<dbReference type="CDD" id="cd00635">
    <property type="entry name" value="PLPDE_III_YBL036c_like"/>
    <property type="match status" value="1"/>
</dbReference>
<dbReference type="Pfam" id="PF01168">
    <property type="entry name" value="Ala_racemase_N"/>
    <property type="match status" value="1"/>
</dbReference>
<dbReference type="PIRSF" id="PIRSF004848">
    <property type="entry name" value="YBL036c_PLPDEIII"/>
    <property type="match status" value="1"/>
</dbReference>
<dbReference type="STRING" id="1122973.GCA_000379925_00904"/>
<dbReference type="EMBL" id="SPNC01000085">
    <property type="protein sequence ID" value="TFH94795.1"/>
    <property type="molecule type" value="Genomic_DNA"/>
</dbReference>
<organism evidence="6 7">
    <name type="scientific">Porphyromonas levii</name>
    <dbReference type="NCBI Taxonomy" id="28114"/>
    <lineage>
        <taxon>Bacteria</taxon>
        <taxon>Pseudomonadati</taxon>
        <taxon>Bacteroidota</taxon>
        <taxon>Bacteroidia</taxon>
        <taxon>Bacteroidales</taxon>
        <taxon>Porphyromonadaceae</taxon>
        <taxon>Porphyromonas</taxon>
    </lineage>
</organism>
<dbReference type="InterPro" id="IPR001608">
    <property type="entry name" value="Ala_racemase_N"/>
</dbReference>
<sequence length="219" mass="25104">MDIKERLEALQQELPETTKLIAVSKYHTQEEVLEAYEAGQRRFGENRVQELLPKHEALPKDIEWHLIGTLQRNKVKYVVPFVHMIHSIDSEKLLQEVEKECIKQGRKYLPVLLQIHISGEETKHGFSLEELQELINSDRLTTYQHAQISGIMGMASLTDDMEQVEREFAQMKALFDDLRTGAFSESSHFTELSMGMTHDYPIAVKHGATIIRVGSAIFG</sequence>
<dbReference type="OrthoDB" id="9804072at2"/>
<dbReference type="SUPFAM" id="SSF51419">
    <property type="entry name" value="PLP-binding barrel"/>
    <property type="match status" value="1"/>
</dbReference>
<keyword evidence="7" id="KW-1185">Reference proteome</keyword>
<evidence type="ECO:0000313" key="6">
    <source>
        <dbReference type="EMBL" id="TFH94795.1"/>
    </source>
</evidence>
<dbReference type="NCBIfam" id="TIGR00044">
    <property type="entry name" value="YggS family pyridoxal phosphate-dependent enzyme"/>
    <property type="match status" value="1"/>
</dbReference>
<dbReference type="GO" id="GO:0030170">
    <property type="term" value="F:pyridoxal phosphate binding"/>
    <property type="evidence" value="ECO:0007669"/>
    <property type="project" value="UniProtKB-UniRule"/>
</dbReference>
<keyword evidence="1 2" id="KW-0663">Pyridoxal phosphate</keyword>
<protein>
    <recommendedName>
        <fullName evidence="2">Pyridoxal phosphate homeostasis protein</fullName>
        <shortName evidence="2">PLP homeostasis protein</shortName>
    </recommendedName>
</protein>
<dbReference type="InterPro" id="IPR029066">
    <property type="entry name" value="PLP-binding_barrel"/>
</dbReference>
<dbReference type="FunFam" id="3.20.20.10:FF:000018">
    <property type="entry name" value="Pyridoxal phosphate homeostasis protein"/>
    <property type="match status" value="1"/>
</dbReference>
<evidence type="ECO:0000313" key="7">
    <source>
        <dbReference type="Proteomes" id="UP000297225"/>
    </source>
</evidence>
<dbReference type="InterPro" id="IPR011078">
    <property type="entry name" value="PyrdxlP_homeostasis"/>
</dbReference>
<gene>
    <name evidence="6" type="ORF">E4P47_06055</name>
</gene>
<feature type="domain" description="Alanine racemase N-terminal" evidence="5">
    <location>
        <begin position="3"/>
        <end position="219"/>
    </location>
</feature>
<evidence type="ECO:0000256" key="2">
    <source>
        <dbReference type="HAMAP-Rule" id="MF_02087"/>
    </source>
</evidence>
<evidence type="ECO:0000256" key="1">
    <source>
        <dbReference type="ARBA" id="ARBA00022898"/>
    </source>
</evidence>
<dbReference type="HAMAP" id="MF_02087">
    <property type="entry name" value="PLP_homeostasis"/>
    <property type="match status" value="1"/>
</dbReference>
<comment type="cofactor">
    <cofactor evidence="3">
        <name>pyridoxal 5'-phosphate</name>
        <dbReference type="ChEBI" id="CHEBI:597326"/>
    </cofactor>
</comment>
<name>A0A4Y8WNI5_9PORP</name>
<accession>A0A4Y8WNI5</accession>
<dbReference type="Proteomes" id="UP000297225">
    <property type="component" value="Unassembled WGS sequence"/>
</dbReference>
<feature type="modified residue" description="N6-(pyridoxal phosphate)lysine" evidence="2 3">
    <location>
        <position position="25"/>
    </location>
</feature>
<evidence type="ECO:0000256" key="3">
    <source>
        <dbReference type="PIRSR" id="PIRSR004848-1"/>
    </source>
</evidence>
<evidence type="ECO:0000256" key="4">
    <source>
        <dbReference type="RuleBase" id="RU004514"/>
    </source>
</evidence>
<reference evidence="6 7" key="1">
    <citation type="submission" date="2019-03" db="EMBL/GenBank/DDBJ databases">
        <title>Porphyromonas levii Isolated from the Uterus of Dairy Cows.</title>
        <authorList>
            <person name="Francis A.M."/>
        </authorList>
    </citation>
    <scope>NUCLEOTIDE SEQUENCE [LARGE SCALE GENOMIC DNA]</scope>
    <source>
        <strain evidence="6 7">AF5678</strain>
    </source>
</reference>
<comment type="similarity">
    <text evidence="2 4">Belongs to the pyridoxal phosphate-binding protein YggS/PROSC family.</text>
</comment>
<comment type="function">
    <text evidence="2">Pyridoxal 5'-phosphate (PLP)-binding protein, which is involved in PLP homeostasis.</text>
</comment>
<dbReference type="AlphaFoldDB" id="A0A4Y8WNI5"/>
<dbReference type="PANTHER" id="PTHR10146">
    <property type="entry name" value="PROLINE SYNTHETASE CO-TRANSCRIBED BACTERIAL HOMOLOG PROTEIN"/>
    <property type="match status" value="1"/>
</dbReference>